<evidence type="ECO:0000256" key="2">
    <source>
        <dbReference type="ARBA" id="ARBA00022540"/>
    </source>
</evidence>
<evidence type="ECO:0000259" key="4">
    <source>
        <dbReference type="PROSITE" id="PS50126"/>
    </source>
</evidence>
<dbReference type="Pfam" id="PF00575">
    <property type="entry name" value="S1"/>
    <property type="match status" value="1"/>
</dbReference>
<proteinExistence type="inferred from homology"/>
<keyword evidence="3" id="KW-0648">Protein biosynthesis</keyword>
<dbReference type="GO" id="GO:0043022">
    <property type="term" value="F:ribosome binding"/>
    <property type="evidence" value="ECO:0007669"/>
    <property type="project" value="TreeGrafter"/>
</dbReference>
<dbReference type="InterPro" id="IPR011488">
    <property type="entry name" value="TIF_2_asu"/>
</dbReference>
<dbReference type="GO" id="GO:0003743">
    <property type="term" value="F:translation initiation factor activity"/>
    <property type="evidence" value="ECO:0007669"/>
    <property type="project" value="UniProtKB-KW"/>
</dbReference>
<keyword evidence="2" id="KW-0396">Initiation factor</keyword>
<dbReference type="GO" id="GO:0003723">
    <property type="term" value="F:RNA binding"/>
    <property type="evidence" value="ECO:0007669"/>
    <property type="project" value="InterPro"/>
</dbReference>
<dbReference type="InterPro" id="IPR044126">
    <property type="entry name" value="S1_IF2_alpha"/>
</dbReference>
<name>A0A2D6M196_9ARCH</name>
<dbReference type="EMBL" id="NZBU01000009">
    <property type="protein sequence ID" value="MAG22196.1"/>
    <property type="molecule type" value="Genomic_DNA"/>
</dbReference>
<dbReference type="InterPro" id="IPR024055">
    <property type="entry name" value="TIF2_asu_C"/>
</dbReference>
<dbReference type="Gene3D" id="1.10.150.190">
    <property type="entry name" value="Translation initiation factor 2, subunit 1, domain 2"/>
    <property type="match status" value="1"/>
</dbReference>
<dbReference type="SMART" id="SM00316">
    <property type="entry name" value="S1"/>
    <property type="match status" value="1"/>
</dbReference>
<feature type="domain" description="S1 motif" evidence="4">
    <location>
        <begin position="11"/>
        <end position="82"/>
    </location>
</feature>
<dbReference type="PROSITE" id="PS50126">
    <property type="entry name" value="S1"/>
    <property type="match status" value="1"/>
</dbReference>
<dbReference type="InterPro" id="IPR003029">
    <property type="entry name" value="S1_domain"/>
</dbReference>
<dbReference type="CDD" id="cd04452">
    <property type="entry name" value="S1_IF2_alpha"/>
    <property type="match status" value="1"/>
</dbReference>
<dbReference type="SUPFAM" id="SSF110993">
    <property type="entry name" value="eIF-2-alpha, C-terminal domain"/>
    <property type="match status" value="1"/>
</dbReference>
<dbReference type="PANTHER" id="PTHR10602:SF0">
    <property type="entry name" value="EUKARYOTIC TRANSLATION INITIATION FACTOR 2 SUBUNIT 1"/>
    <property type="match status" value="1"/>
</dbReference>
<dbReference type="SUPFAM" id="SSF116742">
    <property type="entry name" value="eIF2alpha middle domain-like"/>
    <property type="match status" value="1"/>
</dbReference>
<gene>
    <name evidence="5" type="ORF">CL943_02740</name>
</gene>
<dbReference type="AlphaFoldDB" id="A0A2D6M196"/>
<comment type="similarity">
    <text evidence="1">Belongs to the eIF-2-alpha family.</text>
</comment>
<dbReference type="PANTHER" id="PTHR10602">
    <property type="entry name" value="EUKARYOTIC TRANSLATION INITIATION FACTOR 2 SUBUNIT 1"/>
    <property type="match status" value="1"/>
</dbReference>
<sequence>MSEESDFPEVGEIVVVRITKVLDYGAFAVLLEYEDIKGFVHISQVASGWIKNIRNFVKEGEVRAAKVQNVDLTKNQIDLNFTRVSAAAQRAKINEFKQMKRERKLIEALAKSQKKSFDEAWDEVAEPLIKKYGSLVKAFRKIALQEKEAATDVGPKWINPLIEMIDKSVTVPVKTIKGILKISVPTSNGIETIKEALTKGFSPSKEADVEIFYLGSGKYLIKANSHDFKVLEREMGIISDNIIKFIESHGGKASFEREE</sequence>
<dbReference type="Gene3D" id="2.40.50.140">
    <property type="entry name" value="Nucleic acid-binding proteins"/>
    <property type="match status" value="1"/>
</dbReference>
<accession>A0A2D6M196</accession>
<dbReference type="InterPro" id="IPR012340">
    <property type="entry name" value="NA-bd_OB-fold"/>
</dbReference>
<organism evidence="5 6">
    <name type="scientific">Candidatus Iainarchaeum sp</name>
    <dbReference type="NCBI Taxonomy" id="3101447"/>
    <lineage>
        <taxon>Archaea</taxon>
        <taxon>Candidatus Iainarchaeota</taxon>
        <taxon>Candidatus Iainarchaeia</taxon>
        <taxon>Candidatus Iainarchaeales</taxon>
        <taxon>Candidatus Iainarchaeaceae</taxon>
        <taxon>Candidatus Iainarchaeum</taxon>
    </lineage>
</organism>
<evidence type="ECO:0000313" key="5">
    <source>
        <dbReference type="EMBL" id="MAG22196.1"/>
    </source>
</evidence>
<dbReference type="Proteomes" id="UP000226592">
    <property type="component" value="Unassembled WGS sequence"/>
</dbReference>
<dbReference type="InterPro" id="IPR024054">
    <property type="entry name" value="TIF2_asu_middle_sf"/>
</dbReference>
<evidence type="ECO:0000256" key="3">
    <source>
        <dbReference type="ARBA" id="ARBA00022917"/>
    </source>
</evidence>
<comment type="caution">
    <text evidence="5">The sequence shown here is derived from an EMBL/GenBank/DDBJ whole genome shotgun (WGS) entry which is preliminary data.</text>
</comment>
<reference evidence="6" key="1">
    <citation type="submission" date="2017-09" db="EMBL/GenBank/DDBJ databases">
        <title>The Reconstruction of 2,631 Draft Metagenome-Assembled Genomes from the Global Oceans.</title>
        <authorList>
            <person name="Tully B.J."/>
            <person name="Graham E.D."/>
            <person name="Heidelberg J.F."/>
        </authorList>
    </citation>
    <scope>NUCLEOTIDE SEQUENCE [LARGE SCALE GENOMIC DNA]</scope>
</reference>
<evidence type="ECO:0000256" key="1">
    <source>
        <dbReference type="ARBA" id="ARBA00007223"/>
    </source>
</evidence>
<protein>
    <recommendedName>
        <fullName evidence="4">S1 motif domain-containing protein</fullName>
    </recommendedName>
</protein>
<dbReference type="Pfam" id="PF07541">
    <property type="entry name" value="EIF_2_alpha"/>
    <property type="match status" value="1"/>
</dbReference>
<dbReference type="Gene3D" id="3.30.70.1130">
    <property type="entry name" value="EIF_2_alpha"/>
    <property type="match status" value="1"/>
</dbReference>
<dbReference type="SUPFAM" id="SSF50249">
    <property type="entry name" value="Nucleic acid-binding proteins"/>
    <property type="match status" value="1"/>
</dbReference>
<evidence type="ECO:0000313" key="6">
    <source>
        <dbReference type="Proteomes" id="UP000226592"/>
    </source>
</evidence>